<name>A0ABU6ZER0_9FABA</name>
<comment type="caution">
    <text evidence="1">The sequence shown here is derived from an EMBL/GenBank/DDBJ whole genome shotgun (WGS) entry which is preliminary data.</text>
</comment>
<keyword evidence="2" id="KW-1185">Reference proteome</keyword>
<proteinExistence type="predicted"/>
<evidence type="ECO:0000313" key="2">
    <source>
        <dbReference type="Proteomes" id="UP001341840"/>
    </source>
</evidence>
<reference evidence="1 2" key="1">
    <citation type="journal article" date="2023" name="Plants (Basel)">
        <title>Bridging the Gap: Combining Genomics and Transcriptomics Approaches to Understand Stylosanthes scabra, an Orphan Legume from the Brazilian Caatinga.</title>
        <authorList>
            <person name="Ferreira-Neto J.R.C."/>
            <person name="da Silva M.D."/>
            <person name="Binneck E."/>
            <person name="de Melo N.F."/>
            <person name="da Silva R.H."/>
            <person name="de Melo A.L.T.M."/>
            <person name="Pandolfi V."/>
            <person name="Bustamante F.O."/>
            <person name="Brasileiro-Vidal A.C."/>
            <person name="Benko-Iseppon A.M."/>
        </authorList>
    </citation>
    <scope>NUCLEOTIDE SEQUENCE [LARGE SCALE GENOMIC DNA]</scope>
    <source>
        <tissue evidence="1">Leaves</tissue>
    </source>
</reference>
<gene>
    <name evidence="1" type="ORF">PIB30_045016</name>
</gene>
<evidence type="ECO:0000313" key="1">
    <source>
        <dbReference type="EMBL" id="MED6220462.1"/>
    </source>
</evidence>
<dbReference type="Proteomes" id="UP001341840">
    <property type="component" value="Unassembled WGS sequence"/>
</dbReference>
<dbReference type="EMBL" id="JASCZI010272132">
    <property type="protein sequence ID" value="MED6220462.1"/>
    <property type="molecule type" value="Genomic_DNA"/>
</dbReference>
<protein>
    <submittedName>
        <fullName evidence="1">Uncharacterized protein</fullName>
    </submittedName>
</protein>
<sequence length="93" mass="10034">MSIVIFSVYIEVEPLPDVSVETELLFGEIQGGGANGGKITNGSEAVKEVCNGEAVVEGVASSRELEWWKEKETKGQEPKFQTCKELDQAGMNG</sequence>
<accession>A0ABU6ZER0</accession>
<organism evidence="1 2">
    <name type="scientific">Stylosanthes scabra</name>
    <dbReference type="NCBI Taxonomy" id="79078"/>
    <lineage>
        <taxon>Eukaryota</taxon>
        <taxon>Viridiplantae</taxon>
        <taxon>Streptophyta</taxon>
        <taxon>Embryophyta</taxon>
        <taxon>Tracheophyta</taxon>
        <taxon>Spermatophyta</taxon>
        <taxon>Magnoliopsida</taxon>
        <taxon>eudicotyledons</taxon>
        <taxon>Gunneridae</taxon>
        <taxon>Pentapetalae</taxon>
        <taxon>rosids</taxon>
        <taxon>fabids</taxon>
        <taxon>Fabales</taxon>
        <taxon>Fabaceae</taxon>
        <taxon>Papilionoideae</taxon>
        <taxon>50 kb inversion clade</taxon>
        <taxon>dalbergioids sensu lato</taxon>
        <taxon>Dalbergieae</taxon>
        <taxon>Pterocarpus clade</taxon>
        <taxon>Stylosanthes</taxon>
    </lineage>
</organism>